<keyword evidence="6 7" id="KW-0238">DNA-binding</keyword>
<dbReference type="GO" id="GO:0016787">
    <property type="term" value="F:hydrolase activity"/>
    <property type="evidence" value="ECO:0007669"/>
    <property type="project" value="UniProtKB-KW"/>
</dbReference>
<feature type="compositionally biased region" description="Polar residues" evidence="8">
    <location>
        <begin position="511"/>
        <end position="522"/>
    </location>
</feature>
<dbReference type="EMBL" id="HACA01014915">
    <property type="protein sequence ID" value="CDW32276.1"/>
    <property type="molecule type" value="Transcribed_RNA"/>
</dbReference>
<evidence type="ECO:0000256" key="2">
    <source>
        <dbReference type="ARBA" id="ARBA00022705"/>
    </source>
</evidence>
<dbReference type="GO" id="GO:0005524">
    <property type="term" value="F:ATP binding"/>
    <property type="evidence" value="ECO:0007669"/>
    <property type="project" value="UniProtKB-KW"/>
</dbReference>
<comment type="similarity">
    <text evidence="7">Belongs to the MCM family.</text>
</comment>
<feature type="compositionally biased region" description="Low complexity" evidence="8">
    <location>
        <begin position="440"/>
        <end position="450"/>
    </location>
</feature>
<feature type="region of interest" description="Disordered" evidence="8">
    <location>
        <begin position="368"/>
        <end position="580"/>
    </location>
</feature>
<dbReference type="Gene3D" id="3.40.50.300">
    <property type="entry name" value="P-loop containing nucleotide triphosphate hydrolases"/>
    <property type="match status" value="1"/>
</dbReference>
<dbReference type="Pfam" id="PF17855">
    <property type="entry name" value="MCM_lid"/>
    <property type="match status" value="1"/>
</dbReference>
<evidence type="ECO:0000256" key="7">
    <source>
        <dbReference type="RuleBase" id="RU004070"/>
    </source>
</evidence>
<dbReference type="PROSITE" id="PS50051">
    <property type="entry name" value="MCM_2"/>
    <property type="match status" value="1"/>
</dbReference>
<dbReference type="InterPro" id="IPR027417">
    <property type="entry name" value="P-loop_NTPase"/>
</dbReference>
<feature type="compositionally biased region" description="Polar residues" evidence="8">
    <location>
        <begin position="415"/>
        <end position="424"/>
    </location>
</feature>
<keyword evidence="4" id="KW-0378">Hydrolase</keyword>
<name>A0A0K2U3I9_LEPSM</name>
<dbReference type="GO" id="GO:0042555">
    <property type="term" value="C:MCM complex"/>
    <property type="evidence" value="ECO:0007669"/>
    <property type="project" value="TreeGrafter"/>
</dbReference>
<protein>
    <recommendedName>
        <fullName evidence="1">DNA helicase</fullName>
        <ecNumber evidence="1">3.6.4.12</ecNumber>
    </recommendedName>
</protein>
<keyword evidence="4" id="KW-0347">Helicase</keyword>
<feature type="domain" description="MCM C-terminal AAA(+) ATPase" evidence="9">
    <location>
        <begin position="1"/>
        <end position="158"/>
    </location>
</feature>
<feature type="compositionally biased region" description="Basic and acidic residues" evidence="8">
    <location>
        <begin position="491"/>
        <end position="505"/>
    </location>
</feature>
<dbReference type="OrthoDB" id="271325at2759"/>
<keyword evidence="5 7" id="KW-0067">ATP-binding</keyword>
<evidence type="ECO:0000256" key="6">
    <source>
        <dbReference type="ARBA" id="ARBA00023125"/>
    </source>
</evidence>
<feature type="compositionally biased region" description="Basic residues" evidence="8">
    <location>
        <begin position="425"/>
        <end position="439"/>
    </location>
</feature>
<reference evidence="10" key="1">
    <citation type="submission" date="2014-05" db="EMBL/GenBank/DDBJ databases">
        <authorList>
            <person name="Chronopoulou M."/>
        </authorList>
    </citation>
    <scope>NUCLEOTIDE SEQUENCE</scope>
    <source>
        <tissue evidence="10">Whole organism</tissue>
    </source>
</reference>
<keyword evidence="3 7" id="KW-0547">Nucleotide-binding</keyword>
<dbReference type="AlphaFoldDB" id="A0A0K2U3I9"/>
<dbReference type="PRINTS" id="PR01657">
    <property type="entry name" value="MCMFAMILY"/>
</dbReference>
<dbReference type="InterPro" id="IPR041562">
    <property type="entry name" value="MCM_lid"/>
</dbReference>
<evidence type="ECO:0000256" key="3">
    <source>
        <dbReference type="ARBA" id="ARBA00022741"/>
    </source>
</evidence>
<dbReference type="GO" id="GO:0000724">
    <property type="term" value="P:double-strand break repair via homologous recombination"/>
    <property type="evidence" value="ECO:0007669"/>
    <property type="project" value="TreeGrafter"/>
</dbReference>
<dbReference type="PROSITE" id="PS00847">
    <property type="entry name" value="MCM_1"/>
    <property type="match status" value="1"/>
</dbReference>
<evidence type="ECO:0000256" key="5">
    <source>
        <dbReference type="ARBA" id="ARBA00022840"/>
    </source>
</evidence>
<keyword evidence="2" id="KW-0235">DNA replication</keyword>
<dbReference type="GO" id="GO:0006260">
    <property type="term" value="P:DNA replication"/>
    <property type="evidence" value="ECO:0007669"/>
    <property type="project" value="InterPro"/>
</dbReference>
<feature type="compositionally biased region" description="Basic and acidic residues" evidence="8">
    <location>
        <begin position="549"/>
        <end position="558"/>
    </location>
</feature>
<sequence length="642" mass="71598">MLMVGDPGTGKSQLLKYAARLSQRSVMTTGMGSTSAGLTVSAVKSGGAWNLEAGALVLADGGICCIDEFNGIRESDRTCIHEAMEQQSLSIAKAGLVCKLQTRCSVLAAANPKGSYNPEEPLSVNIAVASPLLSRFDIVMILLDMKNQKWDEMVSSYLLMDQKPFDDSKKTNFWTMDTLRSYFVYIKSSIKPEMSTDISQIISRYYQRQRGSEYVNKSRTSVRLLQSIVRLSQGHARLLHHTKVEIVDVVNAILLIEASGGVPSSSQIIVNNSSNTIHSSFSANPMADYYDQAKSVLLGLGFEDLWKEEEEKLRKICEGQGFNYSCELDDESVDYNPTQDDRKDNNNMVLTQVMSKLKNKFSFVETVMPKKKGSKKSDKSKKICRDSDSSSDEEQDPSQNVQLSSDDSDFESLNHAVSSTFQKTSNKKKKEDKRSRKSISSKIPESPNSNEEAEETYLKVSTDISKEKQGDNNIPRKINSSHSDLELSLNDDDKRTEEDGNKEVKMFNSLRRGNSSNILQTNEEGKRCKSDSESINANPKKRSRYSSPKSDHETHDTSDISYSPPKMDHETQDTSNFTENQSQFTKNVSKCLSLSSMSTLNRFKKFSAPTPTSSPECTQSSTVKTLADIFSQSQDDSLDLEL</sequence>
<dbReference type="EC" id="3.6.4.12" evidence="1"/>
<feature type="compositionally biased region" description="Basic and acidic residues" evidence="8">
    <location>
        <begin position="523"/>
        <end position="532"/>
    </location>
</feature>
<dbReference type="GO" id="GO:0005634">
    <property type="term" value="C:nucleus"/>
    <property type="evidence" value="ECO:0007669"/>
    <property type="project" value="UniProtKB-SubCell"/>
</dbReference>
<evidence type="ECO:0000259" key="9">
    <source>
        <dbReference type="PROSITE" id="PS50051"/>
    </source>
</evidence>
<proteinExistence type="inferred from homology"/>
<dbReference type="InterPro" id="IPR031327">
    <property type="entry name" value="MCM"/>
</dbReference>
<dbReference type="GO" id="GO:0017116">
    <property type="term" value="F:single-stranded DNA helicase activity"/>
    <property type="evidence" value="ECO:0007669"/>
    <property type="project" value="TreeGrafter"/>
</dbReference>
<feature type="compositionally biased region" description="Basic and acidic residues" evidence="8">
    <location>
        <begin position="375"/>
        <end position="388"/>
    </location>
</feature>
<evidence type="ECO:0000256" key="4">
    <source>
        <dbReference type="ARBA" id="ARBA00022806"/>
    </source>
</evidence>
<organism evidence="10">
    <name type="scientific">Lepeophtheirus salmonis</name>
    <name type="common">Salmon louse</name>
    <name type="synonym">Caligus salmonis</name>
    <dbReference type="NCBI Taxonomy" id="72036"/>
    <lineage>
        <taxon>Eukaryota</taxon>
        <taxon>Metazoa</taxon>
        <taxon>Ecdysozoa</taxon>
        <taxon>Arthropoda</taxon>
        <taxon>Crustacea</taxon>
        <taxon>Multicrustacea</taxon>
        <taxon>Hexanauplia</taxon>
        <taxon>Copepoda</taxon>
        <taxon>Siphonostomatoida</taxon>
        <taxon>Caligidae</taxon>
        <taxon>Lepeophtheirus</taxon>
    </lineage>
</organism>
<evidence type="ECO:0000256" key="1">
    <source>
        <dbReference type="ARBA" id="ARBA00012551"/>
    </source>
</evidence>
<dbReference type="InterPro" id="IPR018525">
    <property type="entry name" value="MCM_CS"/>
</dbReference>
<dbReference type="PANTHER" id="PTHR11630">
    <property type="entry name" value="DNA REPLICATION LICENSING FACTOR MCM FAMILY MEMBER"/>
    <property type="match status" value="1"/>
</dbReference>
<dbReference type="InterPro" id="IPR001208">
    <property type="entry name" value="MCM_dom"/>
</dbReference>
<dbReference type="PANTHER" id="PTHR11630:SF48">
    <property type="entry name" value="DNA HELICASE MCM9"/>
    <property type="match status" value="1"/>
</dbReference>
<dbReference type="SUPFAM" id="SSF52540">
    <property type="entry name" value="P-loop containing nucleoside triphosphate hydrolases"/>
    <property type="match status" value="1"/>
</dbReference>
<dbReference type="GO" id="GO:0003697">
    <property type="term" value="F:single-stranded DNA binding"/>
    <property type="evidence" value="ECO:0007669"/>
    <property type="project" value="TreeGrafter"/>
</dbReference>
<evidence type="ECO:0000313" key="10">
    <source>
        <dbReference type="EMBL" id="CDW32276.1"/>
    </source>
</evidence>
<evidence type="ECO:0000256" key="8">
    <source>
        <dbReference type="SAM" id="MobiDB-lite"/>
    </source>
</evidence>
<dbReference type="Pfam" id="PF00493">
    <property type="entry name" value="MCM"/>
    <property type="match status" value="1"/>
</dbReference>
<accession>A0A0K2U3I9</accession>
<dbReference type="SMART" id="SM00350">
    <property type="entry name" value="MCM"/>
    <property type="match status" value="1"/>
</dbReference>